<keyword evidence="5 17" id="KW-0410">Iron transport</keyword>
<evidence type="ECO:0000313" key="20">
    <source>
        <dbReference type="EMBL" id="ROT87977.1"/>
    </source>
</evidence>
<feature type="transmembrane region" description="Helical" evidence="17">
    <location>
        <begin position="580"/>
        <end position="599"/>
    </location>
</feature>
<dbReference type="InterPro" id="IPR030389">
    <property type="entry name" value="G_FEOB_dom"/>
</dbReference>
<accession>A0A423UGW2</accession>
<dbReference type="InterPro" id="IPR007167">
    <property type="entry name" value="Fe-transptr_FeoA-like"/>
</dbReference>
<dbReference type="PANTHER" id="PTHR43185">
    <property type="entry name" value="FERROUS IRON TRANSPORT PROTEIN B"/>
    <property type="match status" value="1"/>
</dbReference>
<evidence type="ECO:0000256" key="4">
    <source>
        <dbReference type="ARBA" id="ARBA00022475"/>
    </source>
</evidence>
<feature type="transmembrane region" description="Helical" evidence="17">
    <location>
        <begin position="470"/>
        <end position="494"/>
    </location>
</feature>
<dbReference type="Pfam" id="PF04023">
    <property type="entry name" value="FeoA"/>
    <property type="match status" value="1"/>
</dbReference>
<evidence type="ECO:0000256" key="6">
    <source>
        <dbReference type="ARBA" id="ARBA00022519"/>
    </source>
</evidence>
<dbReference type="FunFam" id="3.40.50.300:FF:000426">
    <property type="entry name" value="Ferrous iron transport protein B"/>
    <property type="match status" value="1"/>
</dbReference>
<feature type="binding site" evidence="16">
    <location>
        <position position="139"/>
    </location>
    <ligand>
        <name>Mg(2+)</name>
        <dbReference type="ChEBI" id="CHEBI:18420"/>
        <label>2</label>
    </ligand>
</feature>
<keyword evidence="6" id="KW-0997">Cell inner membrane</keyword>
<dbReference type="Pfam" id="PF17910">
    <property type="entry name" value="FeoB_Cyto"/>
    <property type="match status" value="1"/>
</dbReference>
<evidence type="ECO:0000256" key="5">
    <source>
        <dbReference type="ARBA" id="ARBA00022496"/>
    </source>
</evidence>
<dbReference type="GO" id="GO:0046914">
    <property type="term" value="F:transition metal ion binding"/>
    <property type="evidence" value="ECO:0007669"/>
    <property type="project" value="InterPro"/>
</dbReference>
<comment type="function">
    <text evidence="1 17">Probable transporter of a GTP-driven Fe(2+) uptake system.</text>
</comment>
<dbReference type="Pfam" id="PF02421">
    <property type="entry name" value="FeoB_N"/>
    <property type="match status" value="1"/>
</dbReference>
<reference evidence="21" key="1">
    <citation type="submission" date="2018-05" db="EMBL/GenBank/DDBJ databases">
        <title>Genome Sequencing of selected type strains of the family Eggerthellaceae.</title>
        <authorList>
            <person name="Danylec N."/>
            <person name="Stoll D.A."/>
            <person name="Doetsch A."/>
            <person name="Huch M."/>
        </authorList>
    </citation>
    <scope>NUCLEOTIDE SEQUENCE [LARGE SCALE GENOMIC DNA]</scope>
    <source>
        <strain evidence="21">DSM 27213</strain>
    </source>
</reference>
<keyword evidence="4" id="KW-1003">Cell membrane</keyword>
<dbReference type="InterPro" id="IPR005225">
    <property type="entry name" value="Small_GTP-bd"/>
</dbReference>
<evidence type="ECO:0000256" key="11">
    <source>
        <dbReference type="ARBA" id="ARBA00023065"/>
    </source>
</evidence>
<dbReference type="SUPFAM" id="SSF50037">
    <property type="entry name" value="C-terminal domain of transcriptional repressors"/>
    <property type="match status" value="1"/>
</dbReference>
<dbReference type="SMART" id="SM00899">
    <property type="entry name" value="FeoA"/>
    <property type="match status" value="1"/>
</dbReference>
<dbReference type="InterPro" id="IPR027417">
    <property type="entry name" value="P-loop_NTPase"/>
</dbReference>
<feature type="transmembrane region" description="Helical" evidence="17">
    <location>
        <begin position="437"/>
        <end position="458"/>
    </location>
</feature>
<feature type="compositionally biased region" description="Basic and acidic residues" evidence="18">
    <location>
        <begin position="75"/>
        <end position="84"/>
    </location>
</feature>
<feature type="domain" description="FeoB-type G" evidence="19">
    <location>
        <begin position="121"/>
        <end position="282"/>
    </location>
</feature>
<evidence type="ECO:0000256" key="18">
    <source>
        <dbReference type="SAM" id="MobiDB-lite"/>
    </source>
</evidence>
<evidence type="ECO:0000256" key="14">
    <source>
        <dbReference type="NCBIfam" id="TIGR00437"/>
    </source>
</evidence>
<dbReference type="Proteomes" id="UP000285258">
    <property type="component" value="Unassembled WGS sequence"/>
</dbReference>
<evidence type="ECO:0000256" key="1">
    <source>
        <dbReference type="ARBA" id="ARBA00003926"/>
    </source>
</evidence>
<dbReference type="SUPFAM" id="SSF52540">
    <property type="entry name" value="P-loop containing nucleoside triphosphate hydrolases"/>
    <property type="match status" value="1"/>
</dbReference>
<dbReference type="EMBL" id="QIBW01000027">
    <property type="protein sequence ID" value="ROT87977.1"/>
    <property type="molecule type" value="Genomic_DNA"/>
</dbReference>
<feature type="transmembrane region" description="Helical" evidence="17">
    <location>
        <begin position="550"/>
        <end position="574"/>
    </location>
</feature>
<dbReference type="InterPro" id="IPR003373">
    <property type="entry name" value="Fe2_transport_prot-B"/>
</dbReference>
<keyword evidence="16" id="KW-0460">Magnesium</keyword>
<comment type="subcellular location">
    <subcellularLocation>
        <location evidence="2 17">Cell inner membrane</location>
        <topology evidence="2 17">Multi-pass membrane protein</topology>
    </subcellularLocation>
</comment>
<evidence type="ECO:0000256" key="2">
    <source>
        <dbReference type="ARBA" id="ARBA00004429"/>
    </source>
</evidence>
<dbReference type="InterPro" id="IPR038157">
    <property type="entry name" value="FeoA_core_dom"/>
</dbReference>
<sequence length="862" mass="92007">MGTLNDLPIGKTATVVAVGGEGSLRQHFLDMGIIPQADVAMVKHAPMGDPVEVRIHGYELTLRRDDARKIEVADEREADAERLGGARPRRSFAERVEHPGLGEGGKFHDRDAERPLPEGEPLTFALVGNQNCGKTTLFNQLTGANQHVGNFPGVTVDRKDGRVRGHAEATVTDLPGIYSLSPYSSEEVVTRQFLLDERPRGIINIVDATNVERNLYLTMQLLELGVPMVVALNMMDEVEGNGGTIRVNEMEKLLGVPVVPISASKNEGIGELVDHALHVARYQEPPVCQDFCAADAHGGAVHRCLHGIMALVGDHAERAGIPVRFAASKLAEGDALVLEKLALDENEKHLLGHIVRQLEDERGLDRAAAIADMRFAFIERVCDECVVRPRVSREHARSMALDKLLTGTFTAIPAFVAIMALVFWLTFNVVGAWLSEMLEAGIGWLTDVVANALAAAQVNEVLQSLVIDGVFNGVGSVVGFLPTIVTLFFFLSLLEDSGYMARVAFVMDKLLRKIGLSGRSIVPMLVGFGCTVPAVMAARTLPSERDRKMTIMLTPFMSCSAKLPIYAFFTAAFFPASGAAVMVGLYFGGMAVGVLAALLMRKSLFSGEAVPFVMELPNYRMPSARNVGQLLWEKAKDFLERAFTIIFIATIVIWFLQTFDFGLNVVADSADSMLAVVAGWIAPVFAPLGFDDWRISTALVTGVMAKESVVSTLSVLFGSTASLVAALTPLAALGLLVFCLLYTPCVAAIASVRRELGGRWALAMVFGQFAVAWLAALAVRGAGLAMGLPAGEAWSVAVGAVVAVAVALVLRRMARRRRAGAGGCGGGCSAASCAGCASAGTCGRDEAAEAQADEASADATRP</sequence>
<keyword evidence="16" id="KW-0479">Metal-binding</keyword>
<dbReference type="Pfam" id="PF07670">
    <property type="entry name" value="Gate"/>
    <property type="match status" value="2"/>
</dbReference>
<keyword evidence="8 15" id="KW-0547">Nucleotide-binding</keyword>
<comment type="similarity">
    <text evidence="17">Belongs to the TRAFAC class TrmE-Era-EngA-EngB-Septin-like GTPase superfamily. FeoB GTPase (TC 9.A.8) family.</text>
</comment>
<keyword evidence="9 17" id="KW-1133">Transmembrane helix</keyword>
<keyword evidence="13 17" id="KW-0472">Membrane</keyword>
<evidence type="ECO:0000256" key="15">
    <source>
        <dbReference type="PIRSR" id="PIRSR603373-1"/>
    </source>
</evidence>
<evidence type="ECO:0000313" key="21">
    <source>
        <dbReference type="Proteomes" id="UP000285258"/>
    </source>
</evidence>
<keyword evidence="7 17" id="KW-0812">Transmembrane</keyword>
<dbReference type="Gene3D" id="2.30.30.90">
    <property type="match status" value="1"/>
</dbReference>
<dbReference type="InterPro" id="IPR041069">
    <property type="entry name" value="FeoB_Cyto"/>
</dbReference>
<keyword evidence="11" id="KW-0406">Ion transport</keyword>
<feature type="binding site" evidence="15">
    <location>
        <begin position="128"/>
        <end position="135"/>
    </location>
    <ligand>
        <name>GTP</name>
        <dbReference type="ChEBI" id="CHEBI:37565"/>
        <label>1</label>
    </ligand>
</feature>
<evidence type="ECO:0000256" key="13">
    <source>
        <dbReference type="ARBA" id="ARBA00023136"/>
    </source>
</evidence>
<keyword evidence="10 17" id="KW-0408">Iron</keyword>
<feature type="binding site" evidence="16">
    <location>
        <position position="143"/>
    </location>
    <ligand>
        <name>Mg(2+)</name>
        <dbReference type="ChEBI" id="CHEBI:18420"/>
        <label>2</label>
    </ligand>
</feature>
<evidence type="ECO:0000256" key="7">
    <source>
        <dbReference type="ARBA" id="ARBA00022692"/>
    </source>
</evidence>
<feature type="binding site" evidence="15">
    <location>
        <begin position="153"/>
        <end position="157"/>
    </location>
    <ligand>
        <name>GTP</name>
        <dbReference type="ChEBI" id="CHEBI:37565"/>
        <label>1</label>
    </ligand>
</feature>
<dbReference type="CDD" id="cd01879">
    <property type="entry name" value="FeoB"/>
    <property type="match status" value="1"/>
</dbReference>
<evidence type="ECO:0000256" key="9">
    <source>
        <dbReference type="ARBA" id="ARBA00022989"/>
    </source>
</evidence>
<gene>
    <name evidence="20" type="primary">feoB</name>
    <name evidence="20" type="ORF">DMP12_13805</name>
</gene>
<dbReference type="Pfam" id="PF07664">
    <property type="entry name" value="FeoB_C"/>
    <property type="match status" value="1"/>
</dbReference>
<protein>
    <recommendedName>
        <fullName evidence="14 17">Ferrous iron transport protein B</fullName>
    </recommendedName>
</protein>
<dbReference type="Gene3D" id="3.40.50.300">
    <property type="entry name" value="P-loop containing nucleotide triphosphate hydrolases"/>
    <property type="match status" value="1"/>
</dbReference>
<evidence type="ECO:0000256" key="17">
    <source>
        <dbReference type="RuleBase" id="RU362098"/>
    </source>
</evidence>
<feature type="binding site" evidence="15">
    <location>
        <begin position="173"/>
        <end position="176"/>
    </location>
    <ligand>
        <name>GTP</name>
        <dbReference type="ChEBI" id="CHEBI:37565"/>
        <label>1</label>
    </ligand>
</feature>
<feature type="transmembrane region" description="Helical" evidence="17">
    <location>
        <begin position="404"/>
        <end position="425"/>
    </location>
</feature>
<evidence type="ECO:0000256" key="10">
    <source>
        <dbReference type="ARBA" id="ARBA00023004"/>
    </source>
</evidence>
<feature type="transmembrane region" description="Helical" evidence="17">
    <location>
        <begin position="672"/>
        <end position="690"/>
    </location>
</feature>
<feature type="transmembrane region" description="Helical" evidence="17">
    <location>
        <begin position="638"/>
        <end position="657"/>
    </location>
</feature>
<feature type="region of interest" description="Disordered" evidence="18">
    <location>
        <begin position="75"/>
        <end position="119"/>
    </location>
</feature>
<evidence type="ECO:0000259" key="19">
    <source>
        <dbReference type="PROSITE" id="PS51711"/>
    </source>
</evidence>
<dbReference type="Gene3D" id="1.10.287.1770">
    <property type="match status" value="1"/>
</dbReference>
<dbReference type="GO" id="GO:0005886">
    <property type="term" value="C:plasma membrane"/>
    <property type="evidence" value="ECO:0007669"/>
    <property type="project" value="UniProtKB-SubCell"/>
</dbReference>
<organism evidence="20 21">
    <name type="scientific">Gordonibacter urolithinfaciens</name>
    <dbReference type="NCBI Taxonomy" id="1335613"/>
    <lineage>
        <taxon>Bacteria</taxon>
        <taxon>Bacillati</taxon>
        <taxon>Actinomycetota</taxon>
        <taxon>Coriobacteriia</taxon>
        <taxon>Eggerthellales</taxon>
        <taxon>Eggerthellaceae</taxon>
        <taxon>Gordonibacter</taxon>
    </lineage>
</organism>
<evidence type="ECO:0000256" key="3">
    <source>
        <dbReference type="ARBA" id="ARBA00022448"/>
    </source>
</evidence>
<evidence type="ECO:0000256" key="8">
    <source>
        <dbReference type="ARBA" id="ARBA00022741"/>
    </source>
</evidence>
<proteinExistence type="inferred from homology"/>
<dbReference type="NCBIfam" id="TIGR00231">
    <property type="entry name" value="small_GTP"/>
    <property type="match status" value="1"/>
</dbReference>
<feature type="transmembrane region" description="Helical" evidence="17">
    <location>
        <begin position="723"/>
        <end position="749"/>
    </location>
</feature>
<dbReference type="InterPro" id="IPR011640">
    <property type="entry name" value="Fe2_transport_prot_B_C"/>
</dbReference>
<feature type="binding site" evidence="16">
    <location>
        <position position="142"/>
    </location>
    <ligand>
        <name>Mg(2+)</name>
        <dbReference type="ChEBI" id="CHEBI:18420"/>
        <label>2</label>
    </ligand>
</feature>
<dbReference type="PROSITE" id="PS51711">
    <property type="entry name" value="G_FEOB"/>
    <property type="match status" value="1"/>
</dbReference>
<feature type="transmembrane region" description="Helical" evidence="17">
    <location>
        <begin position="761"/>
        <end position="781"/>
    </location>
</feature>
<feature type="transmembrane region" description="Helical" evidence="17">
    <location>
        <begin position="514"/>
        <end position="538"/>
    </location>
</feature>
<comment type="caution">
    <text evidence="20">The sequence shown here is derived from an EMBL/GenBank/DDBJ whole genome shotgun (WGS) entry which is preliminary data.</text>
</comment>
<dbReference type="NCBIfam" id="TIGR00437">
    <property type="entry name" value="feoB"/>
    <property type="match status" value="1"/>
</dbReference>
<dbReference type="GO" id="GO:0015093">
    <property type="term" value="F:ferrous iron transmembrane transporter activity"/>
    <property type="evidence" value="ECO:0007669"/>
    <property type="project" value="UniProtKB-UniRule"/>
</dbReference>
<dbReference type="RefSeq" id="WP_096228226.1">
    <property type="nucleotide sequence ID" value="NZ_CP168029.1"/>
</dbReference>
<keyword evidence="3 17" id="KW-0813">Transport</keyword>
<feature type="compositionally biased region" description="Basic and acidic residues" evidence="18">
    <location>
        <begin position="91"/>
        <end position="117"/>
    </location>
</feature>
<dbReference type="InterPro" id="IPR050860">
    <property type="entry name" value="FeoB_GTPase"/>
</dbReference>
<evidence type="ECO:0000256" key="16">
    <source>
        <dbReference type="PIRSR" id="PIRSR603373-2"/>
    </source>
</evidence>
<name>A0A423UGW2_9ACTN</name>
<dbReference type="GO" id="GO:0005525">
    <property type="term" value="F:GTP binding"/>
    <property type="evidence" value="ECO:0007669"/>
    <property type="project" value="UniProtKB-KW"/>
</dbReference>
<feature type="transmembrane region" description="Helical" evidence="17">
    <location>
        <begin position="793"/>
        <end position="810"/>
    </location>
</feature>
<feature type="binding site" evidence="15">
    <location>
        <begin position="233"/>
        <end position="236"/>
    </location>
    <ligand>
        <name>GTP</name>
        <dbReference type="ChEBI" id="CHEBI:37565"/>
        <label>1</label>
    </ligand>
</feature>
<evidence type="ECO:0000256" key="12">
    <source>
        <dbReference type="ARBA" id="ARBA00023134"/>
    </source>
</evidence>
<dbReference type="InterPro" id="IPR011642">
    <property type="entry name" value="Gate_dom"/>
</dbReference>
<dbReference type="InterPro" id="IPR008988">
    <property type="entry name" value="Transcriptional_repressor_C"/>
</dbReference>
<dbReference type="AlphaFoldDB" id="A0A423UGW2"/>
<keyword evidence="12 15" id="KW-0342">GTP-binding</keyword>
<dbReference type="PANTHER" id="PTHR43185:SF1">
    <property type="entry name" value="FE(2+) TRANSPORTER FEOB"/>
    <property type="match status" value="1"/>
</dbReference>